<feature type="compositionally biased region" description="Basic and acidic residues" evidence="2">
    <location>
        <begin position="517"/>
        <end position="528"/>
    </location>
</feature>
<dbReference type="InterPro" id="IPR036770">
    <property type="entry name" value="Ankyrin_rpt-contain_sf"/>
</dbReference>
<feature type="region of interest" description="Disordered" evidence="2">
    <location>
        <begin position="207"/>
        <end position="249"/>
    </location>
</feature>
<proteinExistence type="predicted"/>
<feature type="region of interest" description="Disordered" evidence="2">
    <location>
        <begin position="346"/>
        <end position="405"/>
    </location>
</feature>
<dbReference type="InterPro" id="IPR002110">
    <property type="entry name" value="Ankyrin_rpt"/>
</dbReference>
<feature type="compositionally biased region" description="Basic and acidic residues" evidence="2">
    <location>
        <begin position="373"/>
        <end position="385"/>
    </location>
</feature>
<dbReference type="EMBL" id="JAIPUX010005289">
    <property type="protein sequence ID" value="KAH0617815.1"/>
    <property type="molecule type" value="Genomic_DNA"/>
</dbReference>
<feature type="compositionally biased region" description="Basic and acidic residues" evidence="2">
    <location>
        <begin position="965"/>
        <end position="993"/>
    </location>
</feature>
<feature type="compositionally biased region" description="Basic and acidic residues" evidence="2">
    <location>
        <begin position="234"/>
        <end position="248"/>
    </location>
</feature>
<keyword evidence="3" id="KW-0472">Membrane</keyword>
<feature type="compositionally biased region" description="Acidic residues" evidence="2">
    <location>
        <begin position="346"/>
        <end position="357"/>
    </location>
</feature>
<feature type="region of interest" description="Disordered" evidence="2">
    <location>
        <begin position="747"/>
        <end position="808"/>
    </location>
</feature>
<keyword evidence="3" id="KW-0812">Transmembrane</keyword>
<dbReference type="Pfam" id="PF12796">
    <property type="entry name" value="Ank_2"/>
    <property type="match status" value="1"/>
</dbReference>
<dbReference type="InterPro" id="IPR053210">
    <property type="entry name" value="ANKRD12"/>
</dbReference>
<feature type="transmembrane region" description="Helical" evidence="3">
    <location>
        <begin position="108"/>
        <end position="127"/>
    </location>
</feature>
<dbReference type="SMART" id="SM00248">
    <property type="entry name" value="ANK"/>
    <property type="match status" value="2"/>
</dbReference>
<feature type="region of interest" description="Disordered" evidence="2">
    <location>
        <begin position="1"/>
        <end position="75"/>
    </location>
</feature>
<evidence type="ECO:0008006" key="6">
    <source>
        <dbReference type="Google" id="ProtNLM"/>
    </source>
</evidence>
<feature type="region of interest" description="Disordered" evidence="2">
    <location>
        <begin position="1376"/>
        <end position="1395"/>
    </location>
</feature>
<comment type="caution">
    <text evidence="4">The sequence shown here is derived from an EMBL/GenBank/DDBJ whole genome shotgun (WGS) entry which is preliminary data.</text>
</comment>
<dbReference type="Proteomes" id="UP000826234">
    <property type="component" value="Unassembled WGS sequence"/>
</dbReference>
<evidence type="ECO:0000256" key="2">
    <source>
        <dbReference type="SAM" id="MobiDB-lite"/>
    </source>
</evidence>
<evidence type="ECO:0000256" key="3">
    <source>
        <dbReference type="SAM" id="Phobius"/>
    </source>
</evidence>
<feature type="compositionally biased region" description="Basic and acidic residues" evidence="2">
    <location>
        <begin position="1076"/>
        <end position="1085"/>
    </location>
</feature>
<feature type="region of interest" description="Disordered" evidence="2">
    <location>
        <begin position="965"/>
        <end position="1085"/>
    </location>
</feature>
<dbReference type="SUPFAM" id="SSF48403">
    <property type="entry name" value="Ankyrin repeat"/>
    <property type="match status" value="1"/>
</dbReference>
<accession>A0ABQ7SKC7</accession>
<keyword evidence="3" id="KW-1133">Transmembrane helix</keyword>
<feature type="region of interest" description="Disordered" evidence="2">
    <location>
        <begin position="444"/>
        <end position="471"/>
    </location>
</feature>
<feature type="region of interest" description="Disordered" evidence="2">
    <location>
        <begin position="551"/>
        <end position="586"/>
    </location>
</feature>
<gene>
    <name evidence="4" type="ORF">JD844_016433</name>
</gene>
<feature type="repeat" description="ANK" evidence="1">
    <location>
        <begin position="278"/>
        <end position="305"/>
    </location>
</feature>
<feature type="compositionally biased region" description="Low complexity" evidence="2">
    <location>
        <begin position="1376"/>
        <end position="1385"/>
    </location>
</feature>
<feature type="region of interest" description="Disordered" evidence="2">
    <location>
        <begin position="927"/>
        <end position="950"/>
    </location>
</feature>
<feature type="compositionally biased region" description="Basic and acidic residues" evidence="2">
    <location>
        <begin position="672"/>
        <end position="682"/>
    </location>
</feature>
<name>A0ABQ7SKC7_PHRPL</name>
<reference evidence="4 5" key="1">
    <citation type="journal article" date="2022" name="Gigascience">
        <title>A chromosome-level genome assembly and annotation of the desert horned lizard, Phrynosoma platyrhinos, provides insight into chromosomal rearrangements among reptiles.</title>
        <authorList>
            <person name="Koochekian N."/>
            <person name="Ascanio A."/>
            <person name="Farleigh K."/>
            <person name="Card D.C."/>
            <person name="Schield D.R."/>
            <person name="Castoe T.A."/>
            <person name="Jezkova T."/>
        </authorList>
    </citation>
    <scope>NUCLEOTIDE SEQUENCE [LARGE SCALE GENOMIC DNA]</scope>
    <source>
        <strain evidence="4">NK-2021</strain>
    </source>
</reference>
<feature type="region of interest" description="Disordered" evidence="2">
    <location>
        <begin position="619"/>
        <end position="723"/>
    </location>
</feature>
<keyword evidence="5" id="KW-1185">Reference proteome</keyword>
<feature type="repeat" description="ANK" evidence="1">
    <location>
        <begin position="245"/>
        <end position="277"/>
    </location>
</feature>
<protein>
    <recommendedName>
        <fullName evidence="6">Ankyrin repeat domain-containing protein 12</fullName>
    </recommendedName>
</protein>
<feature type="compositionally biased region" description="Basic and acidic residues" evidence="2">
    <location>
        <begin position="691"/>
        <end position="709"/>
    </location>
</feature>
<evidence type="ECO:0000256" key="1">
    <source>
        <dbReference type="PROSITE-ProRule" id="PRU00023"/>
    </source>
</evidence>
<sequence>MPRFGSAKVVQIQNSDSDSTMVEKPTGRKSKDKIASYSKTAKVDRSDVGKEMKEKSSMKRKLQFNVSPSRNEDRNSDTGVLDWMRIVVKFDSDNCDLQQAKNSDYQGIVFYALGVICYIILMVVVVLDVEVEVAQTRALDSDPGHTNESWGERLISTYRTYSEKEVPEKKKMKKETGSKKAAPVSILFGYPLSERKQMALLMQMTARDNSPDPNLNHPLQTATTQKKTPSSSSRQKDKVNKRNERGETPLHTAAIRGDIKQVKELISLGANVNVKDFAGWTPLHEACNAGYYDVAKVLIAAGADIVKLLLRHGGNPFQANKHGERPVDVADTEELELLLKREVPISDDEDGCSDLEETPSVNPSSVDGNMDSETEKESQVNDKHIPNKAPLSSALDEYEFKDDEDDEVKKMIDDRHIPRKDLKKEDESEVEQSSVLLKQEKVSFQKSLKNKKQKPSRVLYSSSESSDEDILQDKKIISPSCTVTDTSGSDTKIKKEYVFNDYKQKGKVKRKVKNQSKNKENQQLKLEKDNSRGTILSCSVLESFDKSREEENFRKSFSPKEDSSLPLLQITASRSPKHPCGLIEKQSTTLKQENVKICLSPSGSEATSQSDLVRYDHNTDSEFLIESSSVKTYKNKDKSKHQKDFPSELGEKSSPKHKEDDNSPSFENSECMMKKVDKEGKTLKKHKLKHKEREKEKDKHRREQDGEKEKHKHRESSKDIQQNVEFDREFWKENFFKSDEAEDMLSLDHECPMSERKSKLEKAPMKDDKNVKDKNFQKEKTFKEERERDKNKKENDKEEKSKDIKEEKESIFTEKETELFCVGVRDIVTSISSVDKETDFDKQEKTAKEHREKLEKRNSASEKVERKFFEKEKKSKCEHKSEKDKSELGENIEKTKEREKPYIPTEKCHKENDKFKSFNVIKKLDDKEKNKEKLDKKHEKEKNDRHLSECREKLCSERKSKIFEKESENSKLEKGKNKEKEAEKKDKSKERDSSVANIKHVSEEKKCNTEKTLSFKEKPKDELLKTPDGREKDKKDKDIDRYKERDKHKDKMQQNNVLKLKPEMEKCKSKPAPAPKDTRPKEKRLLNDDLMQTSFERMLSLKDLEIEQWHKKHKEKIRQKEKERLKNRSCSELNKIKDKDKTKHLLTETKSKELIRSKSSELSDVYVKDKLLKDATSSRSQSVDTKNLPAGGKPSVLLDNNLSRSPRSENEKIGLTSRSVSMISVASSEDSCHATVTPPGPPTEYDSDFMLEGSDSQMSFSHSPFLPNAKSPAYHETDSLSELPERNKPLVSNRIAPAYVRSASVEDVKFVLNDCRPVVEVRRCSMPAVYECTKQPQVSDENNHSALLSIQIHSCSPKHEFQCCNLLEKDSRNAVSSLHSGSASSPTRPISNKPNTADVVVKNANLSSPSGENHVPLEHSSQNNMTPSSKPWGIALDRFHSLNSECTCYAGCEQDATIVPAIHHSENKIMKEQKSSESFHHQAEGTTNLMSRESLAFLPLQTSCPSQIHPIPDSMSGSKHTSSPDICQEVLLVKHQQSAIQATNSILDVDANSKKKVGKNVFSNNKKADVLITVYPESFTKDIVQNFEKDFTVNDPRLHSNGSPSVVSKLIYKTSQADERDNTLSDIQIQGEKAHSDSLCPSYMASNKNDFEPQDLNARALKGIAVDYNRKLFNIDNTENSAVEENLQQCLSPCLESHESHSQLSGHEVHKYSPTIKSELEEATEDHKAQQYEVPQRITRNRANMLANQTKQNLSACPQISERDSESSASLKGRIRLTEEDDPQAHHPRKRKLSRVPQPVQVNPSLMQAKEKTHQSLAAIVDALKLEEIQPYSSERANPYFEYLHIRKKIEEKRKLLCSVIPQAPQYYDEYVTFNGSYLLDGNPLSKICIPTITPPPSLSDPLKELFKQQEVVRMKLRLQHSIEREKLIVSNEQEVLRVHYRAARTLANQTLPFSACTVLLDAEVYNVPMDTQTDDSKTSVRDRFNARQFMSWLQDVDDKFDKLKTCLLMRQQHEAAALNAVQRLEWQLKLQELDPATYKSISIYEIQEFYVPLVDVNDDFELTPI</sequence>
<feature type="compositionally biased region" description="Basic and acidic residues" evidence="2">
    <location>
        <begin position="41"/>
        <end position="57"/>
    </location>
</feature>
<keyword evidence="1" id="KW-0040">ANK repeat</keyword>
<feature type="region of interest" description="Disordered" evidence="2">
    <location>
        <begin position="1407"/>
        <end position="1427"/>
    </location>
</feature>
<feature type="region of interest" description="Disordered" evidence="2">
    <location>
        <begin position="835"/>
        <end position="910"/>
    </location>
</feature>
<feature type="compositionally biased region" description="Polar residues" evidence="2">
    <location>
        <begin position="1175"/>
        <end position="1185"/>
    </location>
</feature>
<dbReference type="PROSITE" id="PS50297">
    <property type="entry name" value="ANK_REP_REGION"/>
    <property type="match status" value="2"/>
</dbReference>
<feature type="compositionally biased region" description="Polar residues" evidence="2">
    <location>
        <begin position="11"/>
        <end position="20"/>
    </location>
</feature>
<dbReference type="PANTHER" id="PTHR24149:SF16">
    <property type="entry name" value="ANKYRIN REPEAT DOMAIN-CONTAINING PROTEIN 12"/>
    <property type="match status" value="1"/>
</dbReference>
<dbReference type="Gene3D" id="1.25.40.20">
    <property type="entry name" value="Ankyrin repeat-containing domain"/>
    <property type="match status" value="1"/>
</dbReference>
<feature type="compositionally biased region" description="Basic and acidic residues" evidence="2">
    <location>
        <begin position="1000"/>
        <end position="1052"/>
    </location>
</feature>
<feature type="region of interest" description="Disordered" evidence="2">
    <location>
        <begin position="1173"/>
        <end position="1216"/>
    </location>
</feature>
<feature type="compositionally biased region" description="Polar residues" evidence="2">
    <location>
        <begin position="1386"/>
        <end position="1395"/>
    </location>
</feature>
<feature type="compositionally biased region" description="Basic and acidic residues" evidence="2">
    <location>
        <begin position="642"/>
        <end position="661"/>
    </location>
</feature>
<organism evidence="4 5">
    <name type="scientific">Phrynosoma platyrhinos</name>
    <name type="common">Desert horned lizard</name>
    <dbReference type="NCBI Taxonomy" id="52577"/>
    <lineage>
        <taxon>Eukaryota</taxon>
        <taxon>Metazoa</taxon>
        <taxon>Chordata</taxon>
        <taxon>Craniata</taxon>
        <taxon>Vertebrata</taxon>
        <taxon>Euteleostomi</taxon>
        <taxon>Lepidosauria</taxon>
        <taxon>Squamata</taxon>
        <taxon>Bifurcata</taxon>
        <taxon>Unidentata</taxon>
        <taxon>Episquamata</taxon>
        <taxon>Toxicofera</taxon>
        <taxon>Iguania</taxon>
        <taxon>Phrynosomatidae</taxon>
        <taxon>Phrynosomatinae</taxon>
        <taxon>Phrynosoma</taxon>
    </lineage>
</organism>
<feature type="compositionally biased region" description="Acidic residues" evidence="2">
    <location>
        <begin position="396"/>
        <end position="405"/>
    </location>
</feature>
<dbReference type="PROSITE" id="PS50088">
    <property type="entry name" value="ANK_REPEAT"/>
    <property type="match status" value="2"/>
</dbReference>
<feature type="region of interest" description="Disordered" evidence="2">
    <location>
        <begin position="1750"/>
        <end position="1798"/>
    </location>
</feature>
<feature type="compositionally biased region" description="Polar residues" evidence="2">
    <location>
        <begin position="207"/>
        <end position="233"/>
    </location>
</feature>
<evidence type="ECO:0000313" key="4">
    <source>
        <dbReference type="EMBL" id="KAH0617815.1"/>
    </source>
</evidence>
<feature type="region of interest" description="Disordered" evidence="2">
    <location>
        <begin position="508"/>
        <end position="528"/>
    </location>
</feature>
<evidence type="ECO:0000313" key="5">
    <source>
        <dbReference type="Proteomes" id="UP000826234"/>
    </source>
</evidence>
<dbReference type="PANTHER" id="PTHR24149">
    <property type="entry name" value="ANKYRIN REPEAT DOMAIN-CONTAINING PROTEIN 12"/>
    <property type="match status" value="1"/>
</dbReference>
<feature type="compositionally biased region" description="Basic and acidic residues" evidence="2">
    <location>
        <begin position="551"/>
        <end position="563"/>
    </location>
</feature>